<dbReference type="Gene3D" id="3.30.1370.120">
    <property type="match status" value="1"/>
</dbReference>
<evidence type="ECO:0000256" key="1">
    <source>
        <dbReference type="ARBA" id="ARBA00004370"/>
    </source>
</evidence>
<dbReference type="InterPro" id="IPR013355">
    <property type="entry name" value="Pilus_4_PilQ"/>
</dbReference>
<accession>A0A1L3GHQ3</accession>
<dbReference type="InterPro" id="IPR004846">
    <property type="entry name" value="T2SS/T3SS_dom"/>
</dbReference>
<gene>
    <name evidence="10" type="ORF">A7E75_10545</name>
</gene>
<protein>
    <recommendedName>
        <fullName evidence="9">Secretin/TonB short N-terminal domain-containing protein</fullName>
    </recommendedName>
</protein>
<dbReference type="SMART" id="SM00965">
    <property type="entry name" value="STN"/>
    <property type="match status" value="1"/>
</dbReference>
<dbReference type="Pfam" id="PF00263">
    <property type="entry name" value="Secretin"/>
    <property type="match status" value="1"/>
</dbReference>
<keyword evidence="5" id="KW-0472">Membrane</keyword>
<feature type="domain" description="Secretin/TonB short N-terminal" evidence="9">
    <location>
        <begin position="489"/>
        <end position="537"/>
    </location>
</feature>
<evidence type="ECO:0000259" key="9">
    <source>
        <dbReference type="SMART" id="SM00965"/>
    </source>
</evidence>
<reference evidence="10 11" key="1">
    <citation type="journal article" date="2017" name="Genome Announc.">
        <title>Complete Genome Sequences of Two Acetylene-Fermenting Pelobacter acetylenicus Strains.</title>
        <authorList>
            <person name="Sutton J.M."/>
            <person name="Baesman S.M."/>
            <person name="Fierst J.L."/>
            <person name="Poret-Peterson A.T."/>
            <person name="Oremland R.S."/>
            <person name="Dunlap D.S."/>
            <person name="Akob D.M."/>
        </authorList>
    </citation>
    <scope>NUCLEOTIDE SEQUENCE [LARGE SCALE GENOMIC DNA]</scope>
    <source>
        <strain evidence="10 11">DSM 3247</strain>
    </source>
</reference>
<dbReference type="InterPro" id="IPR001775">
    <property type="entry name" value="GspD/PilQ"/>
</dbReference>
<dbReference type="AlphaFoldDB" id="A0A1L3GHQ3"/>
<dbReference type="InterPro" id="IPR011662">
    <property type="entry name" value="Secretin/TonB_short_N"/>
</dbReference>
<name>A0A1L3GHQ3_SYNAC</name>
<dbReference type="PRINTS" id="PR00811">
    <property type="entry name" value="BCTERIALGSPD"/>
</dbReference>
<proteinExistence type="inferred from homology"/>
<dbReference type="KEGG" id="pace:A6070_04550"/>
<organism evidence="10 11">
    <name type="scientific">Syntrophotalea acetylenica</name>
    <name type="common">Pelobacter acetylenicus</name>
    <dbReference type="NCBI Taxonomy" id="29542"/>
    <lineage>
        <taxon>Bacteria</taxon>
        <taxon>Pseudomonadati</taxon>
        <taxon>Thermodesulfobacteriota</taxon>
        <taxon>Desulfuromonadia</taxon>
        <taxon>Desulfuromonadales</taxon>
        <taxon>Syntrophotaleaceae</taxon>
        <taxon>Syntrophotalea</taxon>
    </lineage>
</organism>
<dbReference type="NCBIfam" id="TIGR02515">
    <property type="entry name" value="IV_pilus_PilQ"/>
    <property type="match status" value="1"/>
</dbReference>
<dbReference type="Proteomes" id="UP000182264">
    <property type="component" value="Chromosome"/>
</dbReference>
<dbReference type="InterPro" id="IPR005644">
    <property type="entry name" value="NolW-like"/>
</dbReference>
<dbReference type="InterPro" id="IPR021731">
    <property type="entry name" value="AMIN_dom"/>
</dbReference>
<dbReference type="Pfam" id="PF11741">
    <property type="entry name" value="AMIN"/>
    <property type="match status" value="1"/>
</dbReference>
<keyword evidence="11" id="KW-1185">Reference proteome</keyword>
<evidence type="ECO:0000313" key="11">
    <source>
        <dbReference type="Proteomes" id="UP000182264"/>
    </source>
</evidence>
<dbReference type="STRING" id="29542.A6070_04550"/>
<comment type="similarity">
    <text evidence="7">Belongs to the bacterial secretin family.</text>
</comment>
<evidence type="ECO:0000256" key="3">
    <source>
        <dbReference type="ARBA" id="ARBA00022729"/>
    </source>
</evidence>
<keyword evidence="6" id="KW-0998">Cell outer membrane</keyword>
<comment type="subcellular location">
    <subcellularLocation>
        <location evidence="8">Cell outer membrane</location>
    </subcellularLocation>
    <subcellularLocation>
        <location evidence="1">Membrane</location>
    </subcellularLocation>
</comment>
<dbReference type="InterPro" id="IPR051808">
    <property type="entry name" value="Type_IV_pilus_biogenesis"/>
</dbReference>
<dbReference type="EMBL" id="CP015518">
    <property type="protein sequence ID" value="APG25409.1"/>
    <property type="molecule type" value="Genomic_DNA"/>
</dbReference>
<dbReference type="Pfam" id="PF03958">
    <property type="entry name" value="Secretin_N"/>
    <property type="match status" value="1"/>
</dbReference>
<dbReference type="Gene3D" id="3.30.1370.130">
    <property type="match status" value="1"/>
</dbReference>
<evidence type="ECO:0000256" key="4">
    <source>
        <dbReference type="ARBA" id="ARBA00022927"/>
    </source>
</evidence>
<keyword evidence="3" id="KW-0732">Signal</keyword>
<dbReference type="RefSeq" id="WP_072287260.1">
    <property type="nucleotide sequence ID" value="NZ_CP015455.1"/>
</dbReference>
<keyword evidence="4" id="KW-0653">Protein transport</keyword>
<evidence type="ECO:0000256" key="6">
    <source>
        <dbReference type="ARBA" id="ARBA00023237"/>
    </source>
</evidence>
<sequence>MYARAENLIITGVWLALFGLCFAGLAVAAQPNRVQNVVLDGNDVVIETMLPVDGEYAVYDSVDPTRIVIDFSKVAIENSAFPPLPDSHPFVRSFRASSFDLSSGRMGRIEILLAQAAEYDVESLNNGLRLRFRGAKAVSDPGSNMPLDASGDSPAAAADDPVVEVPEVLAPASVIGAVQVSDGRVALVADGEITNIKHFYLTNPTRFVVDVHQIRPGFDQRAYALSGGFSKLRVGVEKDKLRFVFDADKGVRPEARLLNQGNVVQIQWGNAPTDAPPVKPVAEAPAPLKRVEISAVEFRSNQGQSILTVALSGPAKIYAPERHGEIVRFGVGNATISRSLRRSIDASAFPSAVRLVTPYLTRKDNRQDVWFAVEFKGQVPYALRQDGNRLLFVVDDGPYAEAAPRSLDKQVIPVVSAGPLPAPQVGVEIPTIENDAFDSEIAPGYLPRSVVSLAAPAGKPRYTGQKVSLAFDDANIRNILQLIAEVSNLNIIASDDVKGTITLRLVEVPWDQALDLIMDIKDLGMLREGNVVRVMPREKIRQMQEERFKAARTKEELEDLVTETMIVSYSDIKTVAEQLAKRKTDRGKIIEDTRNKRIIVTDIPSVVAEIRNLVALLDVPVKQVLIEARIVEASATFARDLGVKWGASYSNDPSVAGNDGSIGLGGSYLLAPPTVGDVASAAGLASGLTFGRVGLDKAVLDLRISALESSGQGRIISTPRVTTINGEEAEISQGTEIPYQSLGSDGMAKTEFKKAELSLKVTPEINPDGSVILEIEAKNDSRGAAVVTGSGSAIAIDTKKAETTVLVKDGETTVIGGIFIQDKQESEDGVPFLRSVPILGHLFKSRSVSEERRELLVFITPRILD</sequence>
<dbReference type="OrthoDB" id="9775455at2"/>
<dbReference type="GO" id="GO:0009306">
    <property type="term" value="P:protein secretion"/>
    <property type="evidence" value="ECO:0007669"/>
    <property type="project" value="InterPro"/>
</dbReference>
<dbReference type="PANTHER" id="PTHR30604">
    <property type="entry name" value="PROTEIN TRANSPORT PROTEIN HOFQ"/>
    <property type="match status" value="1"/>
</dbReference>
<evidence type="ECO:0000256" key="8">
    <source>
        <dbReference type="RuleBase" id="RU004004"/>
    </source>
</evidence>
<evidence type="ECO:0000256" key="2">
    <source>
        <dbReference type="ARBA" id="ARBA00022448"/>
    </source>
</evidence>
<dbReference type="GO" id="GO:0009279">
    <property type="term" value="C:cell outer membrane"/>
    <property type="evidence" value="ECO:0007669"/>
    <property type="project" value="UniProtKB-SubCell"/>
</dbReference>
<dbReference type="InterPro" id="IPR038591">
    <property type="entry name" value="NolW-like_sf"/>
</dbReference>
<evidence type="ECO:0000256" key="5">
    <source>
        <dbReference type="ARBA" id="ARBA00023136"/>
    </source>
</evidence>
<dbReference type="PANTHER" id="PTHR30604:SF1">
    <property type="entry name" value="DNA UTILIZATION PROTEIN HOFQ"/>
    <property type="match status" value="1"/>
</dbReference>
<dbReference type="Gene3D" id="2.60.40.3500">
    <property type="match status" value="2"/>
</dbReference>
<evidence type="ECO:0000256" key="7">
    <source>
        <dbReference type="RuleBase" id="RU004003"/>
    </source>
</evidence>
<evidence type="ECO:0000313" key="10">
    <source>
        <dbReference type="EMBL" id="APG25409.1"/>
    </source>
</evidence>
<keyword evidence="2 8" id="KW-0813">Transport</keyword>